<keyword evidence="2" id="KW-0732">Signal</keyword>
<reference evidence="3 4" key="1">
    <citation type="submission" date="2019-08" db="EMBL/GenBank/DDBJ databases">
        <title>Complete genome sequence of Spiroplasma chinense CCH (DSM 19755).</title>
        <authorList>
            <person name="Shen H.-Y."/>
            <person name="Lin Y.-C."/>
            <person name="Chou L."/>
            <person name="Kuo C.-H."/>
        </authorList>
    </citation>
    <scope>NUCLEOTIDE SEQUENCE [LARGE SCALE GENOMIC DNA]</scope>
    <source>
        <strain evidence="3 4">CCH</strain>
    </source>
</reference>
<gene>
    <name evidence="3" type="ORF">SCHIN_v1c08950</name>
</gene>
<dbReference type="SUPFAM" id="SSF51445">
    <property type="entry name" value="(Trans)glycosidases"/>
    <property type="match status" value="1"/>
</dbReference>
<dbReference type="KEGG" id="schi:SCHIN_v1c08950"/>
<protein>
    <recommendedName>
        <fullName evidence="5">Chitinase</fullName>
    </recommendedName>
</protein>
<name>A0A5B9Y555_9MOLU</name>
<dbReference type="RefSeq" id="WP_166508460.1">
    <property type="nucleotide sequence ID" value="NZ_CP043026.1"/>
</dbReference>
<feature type="compositionally biased region" description="Acidic residues" evidence="1">
    <location>
        <begin position="138"/>
        <end position="149"/>
    </location>
</feature>
<sequence length="555" mass="62638">MKKLLNLAATLSLTVSTAASVVACGDIKTIDVKRLNLNLNDIVVSKITQKDLMLAIIKNNEEDLKNISEQEIERYAALSFEQILKIADDEYEAYLMAAPYSNILKGRVKFTFKVNNSDDTTLFEEEANTDGETPNIDGEQETGDSEIADENSGTIKIGDKVDFHYDYSKKLAGYWYAWGNGSTDFTLDKAAEKDYDIINLGFGEGGNDGIELWMGVFDEGLEKITSEAHDQALTRNSCFVNPNFTIWGIDKTCYNPDASKSFLTEDTNKKLTESRADAKERGQKYVVSIGGSTNDRMTLKWSKKDFLKKQIKESVVDKLNLDGIELSLTGRSMADIVTKKVLSQISREIKLEKWLNNEDFLITTSPRFEYLDSTHLELHGTAISDLNDALDGYLDITSPSVYNIFNEYNLKFYEDAVIDGIKIPKDTIAPRRVHNQTEIFYYAFLKILTDENWARYNNFETIKYGPIQIAINSLGRFDDEETKETENGILYTTFNASNFTNAYNALDEEAKERIIGFNNYAINDNLGENYARVVDLFNSIFNNDSPNVDGNGDGE</sequence>
<dbReference type="Gene3D" id="3.20.20.80">
    <property type="entry name" value="Glycosidases"/>
    <property type="match status" value="1"/>
</dbReference>
<dbReference type="PROSITE" id="PS51257">
    <property type="entry name" value="PROKAR_LIPOPROTEIN"/>
    <property type="match status" value="1"/>
</dbReference>
<accession>A0A5B9Y555</accession>
<evidence type="ECO:0000313" key="3">
    <source>
        <dbReference type="EMBL" id="QEH62090.1"/>
    </source>
</evidence>
<keyword evidence="4" id="KW-1185">Reference proteome</keyword>
<proteinExistence type="predicted"/>
<dbReference type="EMBL" id="CP043026">
    <property type="protein sequence ID" value="QEH62090.1"/>
    <property type="molecule type" value="Genomic_DNA"/>
</dbReference>
<evidence type="ECO:0008006" key="5">
    <source>
        <dbReference type="Google" id="ProtNLM"/>
    </source>
</evidence>
<feature type="region of interest" description="Disordered" evidence="1">
    <location>
        <begin position="126"/>
        <end position="150"/>
    </location>
</feature>
<evidence type="ECO:0000256" key="1">
    <source>
        <dbReference type="SAM" id="MobiDB-lite"/>
    </source>
</evidence>
<feature type="signal peptide" evidence="2">
    <location>
        <begin position="1"/>
        <end position="18"/>
    </location>
</feature>
<dbReference type="AlphaFoldDB" id="A0A5B9Y555"/>
<dbReference type="Proteomes" id="UP000323144">
    <property type="component" value="Chromosome"/>
</dbReference>
<dbReference type="InterPro" id="IPR017853">
    <property type="entry name" value="GH"/>
</dbReference>
<evidence type="ECO:0000256" key="2">
    <source>
        <dbReference type="SAM" id="SignalP"/>
    </source>
</evidence>
<evidence type="ECO:0000313" key="4">
    <source>
        <dbReference type="Proteomes" id="UP000323144"/>
    </source>
</evidence>
<organism evidence="3 4">
    <name type="scientific">Spiroplasma chinense</name>
    <dbReference type="NCBI Taxonomy" id="216932"/>
    <lineage>
        <taxon>Bacteria</taxon>
        <taxon>Bacillati</taxon>
        <taxon>Mycoplasmatota</taxon>
        <taxon>Mollicutes</taxon>
        <taxon>Entomoplasmatales</taxon>
        <taxon>Spiroplasmataceae</taxon>
        <taxon>Spiroplasma</taxon>
    </lineage>
</organism>
<feature type="chain" id="PRO_5023038783" description="Chitinase" evidence="2">
    <location>
        <begin position="19"/>
        <end position="555"/>
    </location>
</feature>